<organism evidence="1 2">
    <name type="scientific">Dreissena polymorpha</name>
    <name type="common">Zebra mussel</name>
    <name type="synonym">Mytilus polymorpha</name>
    <dbReference type="NCBI Taxonomy" id="45954"/>
    <lineage>
        <taxon>Eukaryota</taxon>
        <taxon>Metazoa</taxon>
        <taxon>Spiralia</taxon>
        <taxon>Lophotrochozoa</taxon>
        <taxon>Mollusca</taxon>
        <taxon>Bivalvia</taxon>
        <taxon>Autobranchia</taxon>
        <taxon>Heteroconchia</taxon>
        <taxon>Euheterodonta</taxon>
        <taxon>Imparidentia</taxon>
        <taxon>Neoheterodontei</taxon>
        <taxon>Myida</taxon>
        <taxon>Dreissenoidea</taxon>
        <taxon>Dreissenidae</taxon>
        <taxon>Dreissena</taxon>
    </lineage>
</organism>
<gene>
    <name evidence="1" type="ORF">DPMN_028059</name>
</gene>
<dbReference type="AlphaFoldDB" id="A0A9D4RE11"/>
<keyword evidence="2" id="KW-1185">Reference proteome</keyword>
<name>A0A9D4RE11_DREPO</name>
<sequence>MRKTTQKSSASQVCCGPLKVAYPSGGTSSPSHCPSSFSSDYLDNSDSDLGSNDTILIQGCSQVLEAGHFFQLLAAHGDVCTDVGRDVHHDLRISHADHLPLCSCSFIVC</sequence>
<evidence type="ECO:0000313" key="2">
    <source>
        <dbReference type="Proteomes" id="UP000828390"/>
    </source>
</evidence>
<dbReference type="Proteomes" id="UP000828390">
    <property type="component" value="Unassembled WGS sequence"/>
</dbReference>
<proteinExistence type="predicted"/>
<dbReference type="EMBL" id="JAIWYP010000002">
    <property type="protein sequence ID" value="KAH3865021.1"/>
    <property type="molecule type" value="Genomic_DNA"/>
</dbReference>
<accession>A0A9D4RE11</accession>
<evidence type="ECO:0000313" key="1">
    <source>
        <dbReference type="EMBL" id="KAH3865021.1"/>
    </source>
</evidence>
<reference evidence="1" key="1">
    <citation type="journal article" date="2019" name="bioRxiv">
        <title>The Genome of the Zebra Mussel, Dreissena polymorpha: A Resource for Invasive Species Research.</title>
        <authorList>
            <person name="McCartney M.A."/>
            <person name="Auch B."/>
            <person name="Kono T."/>
            <person name="Mallez S."/>
            <person name="Zhang Y."/>
            <person name="Obille A."/>
            <person name="Becker A."/>
            <person name="Abrahante J.E."/>
            <person name="Garbe J."/>
            <person name="Badalamenti J.P."/>
            <person name="Herman A."/>
            <person name="Mangelson H."/>
            <person name="Liachko I."/>
            <person name="Sullivan S."/>
            <person name="Sone E.D."/>
            <person name="Koren S."/>
            <person name="Silverstein K.A.T."/>
            <person name="Beckman K.B."/>
            <person name="Gohl D.M."/>
        </authorList>
    </citation>
    <scope>NUCLEOTIDE SEQUENCE</scope>
    <source>
        <strain evidence="1">Duluth1</strain>
        <tissue evidence="1">Whole animal</tissue>
    </source>
</reference>
<reference evidence="1" key="2">
    <citation type="submission" date="2020-11" db="EMBL/GenBank/DDBJ databases">
        <authorList>
            <person name="McCartney M.A."/>
            <person name="Auch B."/>
            <person name="Kono T."/>
            <person name="Mallez S."/>
            <person name="Becker A."/>
            <person name="Gohl D.M."/>
            <person name="Silverstein K.A.T."/>
            <person name="Koren S."/>
            <person name="Bechman K.B."/>
            <person name="Herman A."/>
            <person name="Abrahante J.E."/>
            <person name="Garbe J."/>
        </authorList>
    </citation>
    <scope>NUCLEOTIDE SEQUENCE</scope>
    <source>
        <strain evidence="1">Duluth1</strain>
        <tissue evidence="1">Whole animal</tissue>
    </source>
</reference>
<comment type="caution">
    <text evidence="1">The sequence shown here is derived from an EMBL/GenBank/DDBJ whole genome shotgun (WGS) entry which is preliminary data.</text>
</comment>
<protein>
    <submittedName>
        <fullName evidence="1">Uncharacterized protein</fullName>
    </submittedName>
</protein>